<comment type="caution">
    <text evidence="2">The sequence shown here is derived from an EMBL/GenBank/DDBJ whole genome shotgun (WGS) entry which is preliminary data.</text>
</comment>
<evidence type="ECO:0000313" key="3">
    <source>
        <dbReference type="Proteomes" id="UP001454036"/>
    </source>
</evidence>
<proteinExistence type="predicted"/>
<feature type="compositionally biased region" description="Basic and acidic residues" evidence="1">
    <location>
        <begin position="126"/>
        <end position="137"/>
    </location>
</feature>
<sequence length="258" mass="29675">MPYSPQRRELVHHTQPGLQQPMVGQIPLRIAIFEIYSQMANKRLLPKPPCMRGQEANRDKSRYYEYQREYGHDTNEYRMLKVEMEKLIKRGDLKKFVNIRGRPQPRPRSPQRENRNFLEGHGASPSREENRNRRDPSPRLAGRIDTISGGYVGGGDSRNSRKNYVRREAYSSFVVPKCIKTILSSDLELQGVELPHDDPVVIAPVIANYTVDRILVDTGISANILYLSTYDKLGLSRNMLRPMHTPLTEFTGHSVYPA</sequence>
<protein>
    <submittedName>
        <fullName evidence="2">Uncharacterized protein</fullName>
    </submittedName>
</protein>
<dbReference type="AlphaFoldDB" id="A0AAV3QKR1"/>
<dbReference type="EMBL" id="BAABME010004796">
    <property type="protein sequence ID" value="GAA0163581.1"/>
    <property type="molecule type" value="Genomic_DNA"/>
</dbReference>
<dbReference type="Proteomes" id="UP001454036">
    <property type="component" value="Unassembled WGS sequence"/>
</dbReference>
<dbReference type="PANTHER" id="PTHR33240">
    <property type="entry name" value="OS08G0508500 PROTEIN"/>
    <property type="match status" value="1"/>
</dbReference>
<accession>A0AAV3QKR1</accession>
<feature type="region of interest" description="Disordered" evidence="1">
    <location>
        <begin position="96"/>
        <end position="160"/>
    </location>
</feature>
<evidence type="ECO:0000313" key="2">
    <source>
        <dbReference type="EMBL" id="GAA0163581.1"/>
    </source>
</evidence>
<name>A0AAV3QKR1_LITER</name>
<gene>
    <name evidence="2" type="ORF">LIER_19410</name>
</gene>
<evidence type="ECO:0000256" key="1">
    <source>
        <dbReference type="SAM" id="MobiDB-lite"/>
    </source>
</evidence>
<reference evidence="2 3" key="1">
    <citation type="submission" date="2024-01" db="EMBL/GenBank/DDBJ databases">
        <title>The complete chloroplast genome sequence of Lithospermum erythrorhizon: insights into the phylogenetic relationship among Boraginaceae species and the maternal lineages of purple gromwells.</title>
        <authorList>
            <person name="Okada T."/>
            <person name="Watanabe K."/>
        </authorList>
    </citation>
    <scope>NUCLEOTIDE SEQUENCE [LARGE SCALE GENOMIC DNA]</scope>
</reference>
<organism evidence="2 3">
    <name type="scientific">Lithospermum erythrorhizon</name>
    <name type="common">Purple gromwell</name>
    <name type="synonym">Lithospermum officinale var. erythrorhizon</name>
    <dbReference type="NCBI Taxonomy" id="34254"/>
    <lineage>
        <taxon>Eukaryota</taxon>
        <taxon>Viridiplantae</taxon>
        <taxon>Streptophyta</taxon>
        <taxon>Embryophyta</taxon>
        <taxon>Tracheophyta</taxon>
        <taxon>Spermatophyta</taxon>
        <taxon>Magnoliopsida</taxon>
        <taxon>eudicotyledons</taxon>
        <taxon>Gunneridae</taxon>
        <taxon>Pentapetalae</taxon>
        <taxon>asterids</taxon>
        <taxon>lamiids</taxon>
        <taxon>Boraginales</taxon>
        <taxon>Boraginaceae</taxon>
        <taxon>Boraginoideae</taxon>
        <taxon>Lithospermeae</taxon>
        <taxon>Lithospermum</taxon>
    </lineage>
</organism>
<keyword evidence="3" id="KW-1185">Reference proteome</keyword>
<dbReference type="PANTHER" id="PTHR33240:SF15">
    <property type="entry name" value="GAG-PRO-LIKE PROTEIN"/>
    <property type="match status" value="1"/>
</dbReference>